<dbReference type="Proteomes" id="UP000037904">
    <property type="component" value="Unassembled WGS sequence"/>
</dbReference>
<gene>
    <name evidence="1" type="ORF">FLAG1_06334</name>
</gene>
<organism evidence="1 2">
    <name type="scientific">Fusarium langsethiae</name>
    <dbReference type="NCBI Taxonomy" id="179993"/>
    <lineage>
        <taxon>Eukaryota</taxon>
        <taxon>Fungi</taxon>
        <taxon>Dikarya</taxon>
        <taxon>Ascomycota</taxon>
        <taxon>Pezizomycotina</taxon>
        <taxon>Sordariomycetes</taxon>
        <taxon>Hypocreomycetidae</taxon>
        <taxon>Hypocreales</taxon>
        <taxon>Nectriaceae</taxon>
        <taxon>Fusarium</taxon>
    </lineage>
</organism>
<comment type="caution">
    <text evidence="1">The sequence shown here is derived from an EMBL/GenBank/DDBJ whole genome shotgun (WGS) entry which is preliminary data.</text>
</comment>
<accession>A0A0M9EWA4</accession>
<proteinExistence type="predicted"/>
<name>A0A0M9EWA4_FUSLA</name>
<sequence>MFNGVADMFPDVDIPFHAYLRVEYYVRPLLSVAPSFEQLRQMTLEVIRTLGFVETKGLMQERSCQAKLEKAIQKEDEAKQDTLRERLLNIRDDVYINVAAERLFSMIPAPSPEAIRDHSDKPLDVQLAATALDLAAKLRQRHDKSDFDWDGRIRG</sequence>
<evidence type="ECO:0000313" key="2">
    <source>
        <dbReference type="Proteomes" id="UP000037904"/>
    </source>
</evidence>
<keyword evidence="2" id="KW-1185">Reference proteome</keyword>
<reference evidence="1 2" key="1">
    <citation type="submission" date="2015-04" db="EMBL/GenBank/DDBJ databases">
        <title>The draft genome sequence of Fusarium langsethiae, a T-2/HT-2 mycotoxin producer.</title>
        <authorList>
            <person name="Lysoe E."/>
            <person name="Divon H.H."/>
            <person name="Terzi V."/>
            <person name="Orru L."/>
            <person name="Lamontanara A."/>
            <person name="Kolseth A.-K."/>
            <person name="Frandsen R.J."/>
            <person name="Nielsen K."/>
            <person name="Thrane U."/>
        </authorList>
    </citation>
    <scope>NUCLEOTIDE SEQUENCE [LARGE SCALE GENOMIC DNA]</scope>
    <source>
        <strain evidence="1 2">Fl201059</strain>
    </source>
</reference>
<dbReference type="AlphaFoldDB" id="A0A0M9EWA4"/>
<evidence type="ECO:0000313" key="1">
    <source>
        <dbReference type="EMBL" id="KPA40796.1"/>
    </source>
</evidence>
<dbReference type="EMBL" id="JXCE01000120">
    <property type="protein sequence ID" value="KPA40796.1"/>
    <property type="molecule type" value="Genomic_DNA"/>
</dbReference>
<dbReference type="OrthoDB" id="5096448at2759"/>
<protein>
    <submittedName>
        <fullName evidence="1">Uncharacterized protein</fullName>
    </submittedName>
</protein>